<dbReference type="AlphaFoldDB" id="A0A921LRN0"/>
<sequence length="76" mass="8776">MRHNIGTSPECGGVRGRKPSDTREEWITAKQLAAEYHVGRSTAYEAFKRLDTIRIGGCVRARRSEIEERLRRYGRI</sequence>
<dbReference type="EMBL" id="DYUZ01000005">
    <property type="protein sequence ID" value="HJG36363.1"/>
    <property type="molecule type" value="Genomic_DNA"/>
</dbReference>
<protein>
    <submittedName>
        <fullName evidence="2">Helix-turn-helix domain-containing protein</fullName>
    </submittedName>
</protein>
<reference evidence="2" key="1">
    <citation type="journal article" date="2021" name="PeerJ">
        <title>Extensive microbial diversity within the chicken gut microbiome revealed by metagenomics and culture.</title>
        <authorList>
            <person name="Gilroy R."/>
            <person name="Ravi A."/>
            <person name="Getino M."/>
            <person name="Pursley I."/>
            <person name="Horton D.L."/>
            <person name="Alikhan N.F."/>
            <person name="Baker D."/>
            <person name="Gharbi K."/>
            <person name="Hall N."/>
            <person name="Watson M."/>
            <person name="Adriaenssens E.M."/>
            <person name="Foster-Nyarko E."/>
            <person name="Jarju S."/>
            <person name="Secka A."/>
            <person name="Antonio M."/>
            <person name="Oren A."/>
            <person name="Chaudhuri R.R."/>
            <person name="La Ragione R."/>
            <person name="Hildebrand F."/>
            <person name="Pallen M.J."/>
        </authorList>
    </citation>
    <scope>NUCLEOTIDE SEQUENCE</scope>
    <source>
        <strain evidence="2">ChiHjej13B12-9602</strain>
    </source>
</reference>
<dbReference type="RefSeq" id="WP_273188513.1">
    <property type="nucleotide sequence ID" value="NZ_DYUZ01000005.1"/>
</dbReference>
<gene>
    <name evidence="2" type="ORF">K8V70_00635</name>
</gene>
<accession>A0A921LRN0</accession>
<feature type="region of interest" description="Disordered" evidence="1">
    <location>
        <begin position="1"/>
        <end position="22"/>
    </location>
</feature>
<evidence type="ECO:0000313" key="2">
    <source>
        <dbReference type="EMBL" id="HJG36363.1"/>
    </source>
</evidence>
<reference evidence="2" key="2">
    <citation type="submission" date="2021-09" db="EMBL/GenBank/DDBJ databases">
        <authorList>
            <person name="Gilroy R."/>
        </authorList>
    </citation>
    <scope>NUCLEOTIDE SEQUENCE</scope>
    <source>
        <strain evidence="2">ChiHjej13B12-9602</strain>
    </source>
</reference>
<dbReference type="Proteomes" id="UP000753256">
    <property type="component" value="Unassembled WGS sequence"/>
</dbReference>
<name>A0A921LRN0_9ACTN</name>
<evidence type="ECO:0000313" key="3">
    <source>
        <dbReference type="Proteomes" id="UP000753256"/>
    </source>
</evidence>
<evidence type="ECO:0000256" key="1">
    <source>
        <dbReference type="SAM" id="MobiDB-lite"/>
    </source>
</evidence>
<organism evidence="2 3">
    <name type="scientific">Enorma phocaeensis</name>
    <dbReference type="NCBI Taxonomy" id="1871019"/>
    <lineage>
        <taxon>Bacteria</taxon>
        <taxon>Bacillati</taxon>
        <taxon>Actinomycetota</taxon>
        <taxon>Coriobacteriia</taxon>
        <taxon>Coriobacteriales</taxon>
        <taxon>Coriobacteriaceae</taxon>
        <taxon>Enorma</taxon>
    </lineage>
</organism>
<proteinExistence type="predicted"/>
<comment type="caution">
    <text evidence="2">The sequence shown here is derived from an EMBL/GenBank/DDBJ whole genome shotgun (WGS) entry which is preliminary data.</text>
</comment>